<name>U3TJZ0_9CAUD</name>
<keyword evidence="2" id="KW-1185">Reference proteome</keyword>
<sequence length="118" mass="13181">MNIPYVERNEAVVPDIHGHFSDHVRNVRGSGMSTAMQLRLIAHAIAFPGTKFRISDHFTSTGRTHGNPTSYYFFAVNLSRMVQNLGLTGVHVNISDLTITSEPRGVQEVVTRKEFVAR</sequence>
<accession>U3TJZ0</accession>
<proteinExistence type="predicted"/>
<dbReference type="EMBL" id="AB854109">
    <property type="protein sequence ID" value="BAN92330.1"/>
    <property type="molecule type" value="Genomic_DNA"/>
</dbReference>
<evidence type="ECO:0000313" key="2">
    <source>
        <dbReference type="Proteomes" id="UP000016888"/>
    </source>
</evidence>
<dbReference type="KEGG" id="vg:17699646"/>
<organism evidence="1 2">
    <name type="scientific">Ralstonia phage RSB3</name>
    <dbReference type="NCBI Taxonomy" id="1402875"/>
    <lineage>
        <taxon>Viruses</taxon>
        <taxon>Duplodnaviria</taxon>
        <taxon>Heunggongvirae</taxon>
        <taxon>Uroviricota</taxon>
        <taxon>Caudoviricetes</taxon>
        <taxon>Autographivirales</taxon>
        <taxon>Autoscriptoviridae</taxon>
        <taxon>Jiaoyazivirus</taxon>
        <taxon>Jiaoyazivirus RSB3</taxon>
    </lineage>
</organism>
<dbReference type="GeneID" id="17699646"/>
<evidence type="ECO:0000313" key="1">
    <source>
        <dbReference type="EMBL" id="BAN92330.1"/>
    </source>
</evidence>
<dbReference type="RefSeq" id="YP_008853907.1">
    <property type="nucleotide sequence ID" value="NC_022917.1"/>
</dbReference>
<dbReference type="Proteomes" id="UP000016888">
    <property type="component" value="Segment"/>
</dbReference>
<reference evidence="1 2" key="1">
    <citation type="submission" date="2013-09" db="EMBL/GenBank/DDBJ databases">
        <title>Genomic characterization of Ralstonia solanacearum phage phiRSB3.</title>
        <authorList>
            <person name="Kawasaki T."/>
            <person name="Matsunami M."/>
            <person name="Fujie M."/>
            <person name="Yamada T."/>
        </authorList>
    </citation>
    <scope>NUCLEOTIDE SEQUENCE [LARGE SCALE GENOMIC DNA]</scope>
</reference>
<protein>
    <submittedName>
        <fullName evidence="1">Uncharacterized protein</fullName>
    </submittedName>
</protein>